<dbReference type="Proteomes" id="UP000700248">
    <property type="component" value="Unassembled WGS sequence"/>
</dbReference>
<keyword evidence="1" id="KW-1133">Transmembrane helix</keyword>
<evidence type="ECO:0000259" key="2">
    <source>
        <dbReference type="Pfam" id="PF04773"/>
    </source>
</evidence>
<keyword evidence="6" id="KW-1185">Reference proteome</keyword>
<evidence type="ECO:0000313" key="4">
    <source>
        <dbReference type="EMBL" id="NJB64077.1"/>
    </source>
</evidence>
<dbReference type="AlphaFoldDB" id="A0A9D2VGH5"/>
<dbReference type="Gene3D" id="2.60.120.1440">
    <property type="match status" value="1"/>
</dbReference>
<keyword evidence="1" id="KW-0812">Transmembrane</keyword>
<dbReference type="Pfam" id="PF04773">
    <property type="entry name" value="FecR"/>
    <property type="match status" value="1"/>
</dbReference>
<organism evidence="3 5">
    <name type="scientific">Paenalcaligenes hominis</name>
    <dbReference type="NCBI Taxonomy" id="643674"/>
    <lineage>
        <taxon>Bacteria</taxon>
        <taxon>Pseudomonadati</taxon>
        <taxon>Pseudomonadota</taxon>
        <taxon>Betaproteobacteria</taxon>
        <taxon>Burkholderiales</taxon>
        <taxon>Alcaligenaceae</taxon>
        <taxon>Paenalcaligenes</taxon>
    </lineage>
</organism>
<name>A0A9D2VGH5_9BURK</name>
<reference evidence="4 6" key="1">
    <citation type="submission" date="2020-03" db="EMBL/GenBank/DDBJ databases">
        <title>Genomic Encyclopedia of Type Strains, Phase IV (KMG-IV): sequencing the most valuable type-strain genomes for metagenomic binning, comparative biology and taxonomic classification.</title>
        <authorList>
            <person name="Goeker M."/>
        </authorList>
    </citation>
    <scope>NUCLEOTIDE SEQUENCE [LARGE SCALE GENOMIC DNA]</scope>
    <source>
        <strain evidence="4 6">DSM 26613</strain>
    </source>
</reference>
<comment type="caution">
    <text evidence="3">The sequence shown here is derived from an EMBL/GenBank/DDBJ whole genome shotgun (WGS) entry which is preliminary data.</text>
</comment>
<feature type="transmembrane region" description="Helical" evidence="1">
    <location>
        <begin position="21"/>
        <end position="43"/>
    </location>
</feature>
<gene>
    <name evidence="4" type="ORF">GGR41_000298</name>
    <name evidence="3" type="ORF">K8U84_07980</name>
</gene>
<evidence type="ECO:0000313" key="3">
    <source>
        <dbReference type="EMBL" id="HJH24475.1"/>
    </source>
</evidence>
<sequence>MFESLLSGSRVQQAMATKRWVWLHWVLVLAGAGFIALLGFYSYQSTQPYFHTFYTTPHTAAGYHLPDGTTVQLHQHGVMQVRLFERRRTAELVSGTAQVVVQPHTDRPFQLRMGPVHIHTQGAHVIAKHNPSHNRIDVQLVAGAAQLVVGRWWPKHYQLQAGQRFTWPLPE</sequence>
<dbReference type="InterPro" id="IPR006860">
    <property type="entry name" value="FecR"/>
</dbReference>
<dbReference type="EMBL" id="DYTQ01000093">
    <property type="protein sequence ID" value="HJH24475.1"/>
    <property type="molecule type" value="Genomic_DNA"/>
</dbReference>
<reference evidence="3" key="2">
    <citation type="journal article" date="2021" name="PeerJ">
        <title>Extensive microbial diversity within the chicken gut microbiome revealed by metagenomics and culture.</title>
        <authorList>
            <person name="Gilroy R."/>
            <person name="Ravi A."/>
            <person name="Getino M."/>
            <person name="Pursley I."/>
            <person name="Horton D.L."/>
            <person name="Alikhan N.F."/>
            <person name="Baker D."/>
            <person name="Gharbi K."/>
            <person name="Hall N."/>
            <person name="Watson M."/>
            <person name="Adriaenssens E.M."/>
            <person name="Foster-Nyarko E."/>
            <person name="Jarju S."/>
            <person name="Secka A."/>
            <person name="Antonio M."/>
            <person name="Oren A."/>
            <person name="Chaudhuri R.R."/>
            <person name="La Ragione R."/>
            <person name="Hildebrand F."/>
            <person name="Pallen M.J."/>
        </authorList>
    </citation>
    <scope>NUCLEOTIDE SEQUENCE</scope>
    <source>
        <strain evidence="3">CHK175-13533</strain>
    </source>
</reference>
<proteinExistence type="predicted"/>
<dbReference type="EMBL" id="JAATIZ010000001">
    <property type="protein sequence ID" value="NJB64077.1"/>
    <property type="molecule type" value="Genomic_DNA"/>
</dbReference>
<accession>A0A9D2VGH5</accession>
<evidence type="ECO:0000313" key="6">
    <source>
        <dbReference type="Proteomes" id="UP000783934"/>
    </source>
</evidence>
<dbReference type="Proteomes" id="UP000783934">
    <property type="component" value="Unassembled WGS sequence"/>
</dbReference>
<feature type="domain" description="FecR protein" evidence="2">
    <location>
        <begin position="54"/>
        <end position="145"/>
    </location>
</feature>
<dbReference type="RefSeq" id="WP_167660325.1">
    <property type="nucleotide sequence ID" value="NZ_BMCQ01000002.1"/>
</dbReference>
<protein>
    <submittedName>
        <fullName evidence="3">FecR domain-containing protein</fullName>
    </submittedName>
    <submittedName>
        <fullName evidence="4">Ferric-dicitrate binding protein FerR (Iron transport regulator)</fullName>
    </submittedName>
</protein>
<evidence type="ECO:0000313" key="5">
    <source>
        <dbReference type="Proteomes" id="UP000700248"/>
    </source>
</evidence>
<reference evidence="3" key="3">
    <citation type="submission" date="2021-09" db="EMBL/GenBank/DDBJ databases">
        <authorList>
            <person name="Gilroy R."/>
        </authorList>
    </citation>
    <scope>NUCLEOTIDE SEQUENCE</scope>
    <source>
        <strain evidence="3">CHK175-13533</strain>
    </source>
</reference>
<keyword evidence="1" id="KW-0472">Membrane</keyword>
<evidence type="ECO:0000256" key="1">
    <source>
        <dbReference type="SAM" id="Phobius"/>
    </source>
</evidence>